<protein>
    <submittedName>
        <fullName evidence="3">Uncharacterized protein</fullName>
    </submittedName>
</protein>
<evidence type="ECO:0000256" key="1">
    <source>
        <dbReference type="SAM" id="MobiDB-lite"/>
    </source>
</evidence>
<sequence length="146" mass="16450">MQRDGRYCRSYLNATCATRGNEGRSYYRKWIATTIRKFLRIFLNLFFFFFFVELQLGGGGGWRARVEKSVNYRIAGRERMQPAADDESRVIGFQFARGCHAIDSSFGTIAKHRVAVAIKIRAPPLPPPSPPPRLGRRGGRRAPGGG</sequence>
<keyword evidence="2" id="KW-0812">Transmembrane</keyword>
<dbReference type="EMBL" id="JADYXP020000001">
    <property type="protein sequence ID" value="KAL0132148.1"/>
    <property type="molecule type" value="Genomic_DNA"/>
</dbReference>
<accession>A0AAW2GY75</accession>
<feature type="compositionally biased region" description="Pro residues" evidence="1">
    <location>
        <begin position="123"/>
        <end position="133"/>
    </location>
</feature>
<dbReference type="Proteomes" id="UP001430953">
    <property type="component" value="Unassembled WGS sequence"/>
</dbReference>
<name>A0AAW2GY75_9HYME</name>
<gene>
    <name evidence="3" type="ORF">PUN28_000132</name>
</gene>
<reference evidence="3 4" key="1">
    <citation type="submission" date="2023-03" db="EMBL/GenBank/DDBJ databases">
        <title>High recombination rates correlate with genetic variation in Cardiocondyla obscurior ants.</title>
        <authorList>
            <person name="Errbii M."/>
        </authorList>
    </citation>
    <scope>NUCLEOTIDE SEQUENCE [LARGE SCALE GENOMIC DNA]</scope>
    <source>
        <strain evidence="3">Alpha-2009</strain>
        <tissue evidence="3">Whole body</tissue>
    </source>
</reference>
<proteinExistence type="predicted"/>
<evidence type="ECO:0000313" key="4">
    <source>
        <dbReference type="Proteomes" id="UP001430953"/>
    </source>
</evidence>
<feature type="transmembrane region" description="Helical" evidence="2">
    <location>
        <begin position="38"/>
        <end position="62"/>
    </location>
</feature>
<keyword evidence="2" id="KW-0472">Membrane</keyword>
<keyword evidence="2" id="KW-1133">Transmembrane helix</keyword>
<comment type="caution">
    <text evidence="3">The sequence shown here is derived from an EMBL/GenBank/DDBJ whole genome shotgun (WGS) entry which is preliminary data.</text>
</comment>
<feature type="region of interest" description="Disordered" evidence="1">
    <location>
        <begin position="121"/>
        <end position="146"/>
    </location>
</feature>
<evidence type="ECO:0000256" key="2">
    <source>
        <dbReference type="SAM" id="Phobius"/>
    </source>
</evidence>
<evidence type="ECO:0000313" key="3">
    <source>
        <dbReference type="EMBL" id="KAL0132148.1"/>
    </source>
</evidence>
<organism evidence="3 4">
    <name type="scientific">Cardiocondyla obscurior</name>
    <dbReference type="NCBI Taxonomy" id="286306"/>
    <lineage>
        <taxon>Eukaryota</taxon>
        <taxon>Metazoa</taxon>
        <taxon>Ecdysozoa</taxon>
        <taxon>Arthropoda</taxon>
        <taxon>Hexapoda</taxon>
        <taxon>Insecta</taxon>
        <taxon>Pterygota</taxon>
        <taxon>Neoptera</taxon>
        <taxon>Endopterygota</taxon>
        <taxon>Hymenoptera</taxon>
        <taxon>Apocrita</taxon>
        <taxon>Aculeata</taxon>
        <taxon>Formicoidea</taxon>
        <taxon>Formicidae</taxon>
        <taxon>Myrmicinae</taxon>
        <taxon>Cardiocondyla</taxon>
    </lineage>
</organism>
<dbReference type="AlphaFoldDB" id="A0AAW2GY75"/>
<keyword evidence="4" id="KW-1185">Reference proteome</keyword>